<feature type="compositionally biased region" description="Basic residues" evidence="1">
    <location>
        <begin position="1"/>
        <end position="14"/>
    </location>
</feature>
<dbReference type="EMBL" id="JAOPGA020001995">
    <property type="protein sequence ID" value="KAL0492098.1"/>
    <property type="molecule type" value="Genomic_DNA"/>
</dbReference>
<gene>
    <name evidence="2" type="ORF">AKO1_015700</name>
</gene>
<dbReference type="AlphaFoldDB" id="A0AAW2ZT17"/>
<protein>
    <submittedName>
        <fullName evidence="2">Uncharacterized protein</fullName>
    </submittedName>
</protein>
<organism evidence="2 3">
    <name type="scientific">Acrasis kona</name>
    <dbReference type="NCBI Taxonomy" id="1008807"/>
    <lineage>
        <taxon>Eukaryota</taxon>
        <taxon>Discoba</taxon>
        <taxon>Heterolobosea</taxon>
        <taxon>Tetramitia</taxon>
        <taxon>Eutetramitia</taxon>
        <taxon>Acrasidae</taxon>
        <taxon>Acrasis</taxon>
    </lineage>
</organism>
<comment type="caution">
    <text evidence="2">The sequence shown here is derived from an EMBL/GenBank/DDBJ whole genome shotgun (WGS) entry which is preliminary data.</text>
</comment>
<reference evidence="2 3" key="1">
    <citation type="submission" date="2024-03" db="EMBL/GenBank/DDBJ databases">
        <title>The Acrasis kona genome and developmental transcriptomes reveal deep origins of eukaryotic multicellular pathways.</title>
        <authorList>
            <person name="Sheikh S."/>
            <person name="Fu C.-J."/>
            <person name="Brown M.W."/>
            <person name="Baldauf S.L."/>
        </authorList>
    </citation>
    <scope>NUCLEOTIDE SEQUENCE [LARGE SCALE GENOMIC DNA]</scope>
    <source>
        <strain evidence="2 3">ATCC MYA-3509</strain>
    </source>
</reference>
<accession>A0AAW2ZT17</accession>
<dbReference type="Proteomes" id="UP001431209">
    <property type="component" value="Unassembled WGS sequence"/>
</dbReference>
<proteinExistence type="predicted"/>
<name>A0AAW2ZT17_9EUKA</name>
<sequence>MARRKSRATKKTQVKNKAAMNTEKSVDVSEPENYTEKLNKCEHDSTDVLNYTQTLLAAIDRVDITRKTFTGE</sequence>
<evidence type="ECO:0000256" key="1">
    <source>
        <dbReference type="SAM" id="MobiDB-lite"/>
    </source>
</evidence>
<keyword evidence="3" id="KW-1185">Reference proteome</keyword>
<evidence type="ECO:0000313" key="2">
    <source>
        <dbReference type="EMBL" id="KAL0492098.1"/>
    </source>
</evidence>
<feature type="region of interest" description="Disordered" evidence="1">
    <location>
        <begin position="1"/>
        <end position="32"/>
    </location>
</feature>
<evidence type="ECO:0000313" key="3">
    <source>
        <dbReference type="Proteomes" id="UP001431209"/>
    </source>
</evidence>